<dbReference type="Proteomes" id="UP000591131">
    <property type="component" value="Unassembled WGS sequence"/>
</dbReference>
<name>A0A7J6MMY1_PERCH</name>
<dbReference type="InterPro" id="IPR016181">
    <property type="entry name" value="Acyl_CoA_acyltransferase"/>
</dbReference>
<feature type="domain" description="N-acetyltransferase" evidence="2">
    <location>
        <begin position="1"/>
        <end position="170"/>
    </location>
</feature>
<keyword evidence="1" id="KW-0732">Signal</keyword>
<dbReference type="CDD" id="cd04301">
    <property type="entry name" value="NAT_SF"/>
    <property type="match status" value="1"/>
</dbReference>
<dbReference type="AlphaFoldDB" id="A0A7J6MMY1"/>
<keyword evidence="4" id="KW-1185">Reference proteome</keyword>
<dbReference type="GO" id="GO:0016747">
    <property type="term" value="F:acyltransferase activity, transferring groups other than amino-acyl groups"/>
    <property type="evidence" value="ECO:0007669"/>
    <property type="project" value="InterPro"/>
</dbReference>
<sequence length="171" mass="18904">MNLYLYLLPFVLVAGNIAYRDYQEGDYSDSSSFSKCSKERSTPCYVAIDSQGKPHEVVGFIVMTIPDTKSMIEEAAVRSEMSDPKKSGTFGYIDEVEVSPKFRGGGIGTQLIRYSIQQGRKAKNVLAMTLYVDEENDGAIPLSKRMGFIEVLGESCLVPPPRLLSSKAKEL</sequence>
<organism evidence="3 4">
    <name type="scientific">Perkinsus chesapeaki</name>
    <name type="common">Clam parasite</name>
    <name type="synonym">Perkinsus andrewsi</name>
    <dbReference type="NCBI Taxonomy" id="330153"/>
    <lineage>
        <taxon>Eukaryota</taxon>
        <taxon>Sar</taxon>
        <taxon>Alveolata</taxon>
        <taxon>Perkinsozoa</taxon>
        <taxon>Perkinsea</taxon>
        <taxon>Perkinsida</taxon>
        <taxon>Perkinsidae</taxon>
        <taxon>Perkinsus</taxon>
    </lineage>
</organism>
<gene>
    <name evidence="3" type="ORF">FOL47_000160</name>
</gene>
<evidence type="ECO:0000256" key="1">
    <source>
        <dbReference type="SAM" id="SignalP"/>
    </source>
</evidence>
<reference evidence="3 4" key="1">
    <citation type="submission" date="2020-04" db="EMBL/GenBank/DDBJ databases">
        <title>Perkinsus chesapeaki whole genome sequence.</title>
        <authorList>
            <person name="Bogema D.R."/>
        </authorList>
    </citation>
    <scope>NUCLEOTIDE SEQUENCE [LARGE SCALE GENOMIC DNA]</scope>
    <source>
        <strain evidence="3">ATCC PRA-425</strain>
    </source>
</reference>
<protein>
    <recommendedName>
        <fullName evidence="2">N-acetyltransferase domain-containing protein</fullName>
    </recommendedName>
</protein>
<comment type="caution">
    <text evidence="3">The sequence shown here is derived from an EMBL/GenBank/DDBJ whole genome shotgun (WGS) entry which is preliminary data.</text>
</comment>
<proteinExistence type="predicted"/>
<dbReference type="PROSITE" id="PS51186">
    <property type="entry name" value="GNAT"/>
    <property type="match status" value="1"/>
</dbReference>
<feature type="signal peptide" evidence="1">
    <location>
        <begin position="1"/>
        <end position="18"/>
    </location>
</feature>
<feature type="chain" id="PRO_5029873513" description="N-acetyltransferase domain-containing protein" evidence="1">
    <location>
        <begin position="19"/>
        <end position="171"/>
    </location>
</feature>
<dbReference type="Pfam" id="PF00583">
    <property type="entry name" value="Acetyltransf_1"/>
    <property type="match status" value="1"/>
</dbReference>
<dbReference type="Gene3D" id="3.40.630.30">
    <property type="match status" value="1"/>
</dbReference>
<dbReference type="EMBL" id="JAAPAO010000100">
    <property type="protein sequence ID" value="KAF4672756.1"/>
    <property type="molecule type" value="Genomic_DNA"/>
</dbReference>
<evidence type="ECO:0000259" key="2">
    <source>
        <dbReference type="PROSITE" id="PS51186"/>
    </source>
</evidence>
<evidence type="ECO:0000313" key="3">
    <source>
        <dbReference type="EMBL" id="KAF4672756.1"/>
    </source>
</evidence>
<evidence type="ECO:0000313" key="4">
    <source>
        <dbReference type="Proteomes" id="UP000591131"/>
    </source>
</evidence>
<accession>A0A7J6MMY1</accession>
<dbReference type="SUPFAM" id="SSF55729">
    <property type="entry name" value="Acyl-CoA N-acyltransferases (Nat)"/>
    <property type="match status" value="1"/>
</dbReference>
<dbReference type="InterPro" id="IPR000182">
    <property type="entry name" value="GNAT_dom"/>
</dbReference>